<feature type="coiled-coil region" evidence="1">
    <location>
        <begin position="360"/>
        <end position="433"/>
    </location>
</feature>
<evidence type="ECO:0000256" key="2">
    <source>
        <dbReference type="SAM" id="MobiDB-lite"/>
    </source>
</evidence>
<feature type="compositionally biased region" description="Polar residues" evidence="2">
    <location>
        <begin position="206"/>
        <end position="215"/>
    </location>
</feature>
<dbReference type="AlphaFoldDB" id="A0A8A3PJ14"/>
<feature type="compositionally biased region" description="Acidic residues" evidence="2">
    <location>
        <begin position="635"/>
        <end position="644"/>
    </location>
</feature>
<name>A0A8A3PJ14_9HELO</name>
<proteinExistence type="predicted"/>
<feature type="region of interest" description="Disordered" evidence="2">
    <location>
        <begin position="1"/>
        <end position="222"/>
    </location>
</feature>
<feature type="region of interest" description="Disordered" evidence="2">
    <location>
        <begin position="715"/>
        <end position="734"/>
    </location>
</feature>
<feature type="compositionally biased region" description="Polar residues" evidence="2">
    <location>
        <begin position="135"/>
        <end position="166"/>
    </location>
</feature>
<feature type="compositionally biased region" description="Basic and acidic residues" evidence="2">
    <location>
        <begin position="16"/>
        <end position="28"/>
    </location>
</feature>
<keyword evidence="1" id="KW-0175">Coiled coil</keyword>
<evidence type="ECO:0000313" key="4">
    <source>
        <dbReference type="Proteomes" id="UP000672032"/>
    </source>
</evidence>
<protein>
    <submittedName>
        <fullName evidence="3">Uncharacterized protein</fullName>
    </submittedName>
</protein>
<feature type="coiled-coil region" evidence="1">
    <location>
        <begin position="280"/>
        <end position="332"/>
    </location>
</feature>
<sequence length="990" mass="108179">MSSIKNTETPSLKSGSSDKEEASFEKTPVDSSQASIADATFPADTKATTPTVEPPSPSKLKRRSASISSHGSDDEVSETESSTSSKRRKTQPRDDVSASPSPRASPRMGLNSRRNGLAAKKDSEIEKHVYLDPAETTSFPTATKETLGATSAPASPSTPVETTTAESVKELQTVEPSSSTKSSSPTISTVATPSTVNGEKGDASASVLTRPSSPVTHEVGTPTYFSPTSRELLIDHFTFDRLSCLNKVIRDIAINSGNNEKSLFLGKDLIDLLRCKDILIKEAKKQILKAEKDSKVILDQLTLSHEAKSDLIDKARAETEKVKAELAVHTELEEKKQWALDSWRAKDVAWTVQDACYKQIADLKSKLADARNDADAWERVQETNSQTINDLYARQEDLLKAHSAYKAEKDEELASLKEENHQLRLDLEEYASTHEANLNTFDEMTREQDLQAENNRALVVDFNHLQNEHARCQEIQEQLQAKLDQGQRWANMLANNCPFDLDRVDAADSLRNIAEEQSRILQDENNYRRTRSTFHNPRDVASPRIEREPVLDANRAFWGMPGNTHMGDLYGASPPRGPAVPPVTLDANTTVPFPPLGNGMAMSLLINMQQQGLEEAAAILSENDYYNPHNGNYFDGDDDDEEDAGQLPIKNEEDTEELPDYDHYEALDDGYDRPALPTVKTEANDEDFASQEDCLHAHVWGGHCEDCGERVHTGDISDYESPVPEEPRVPGPSDGYLDPCPDILSDDDDECMTPGGSCSHRRVFADGTCGGCGNRVSRRQVDNGLREEAPRQASPEEAPRQVPSPLRAGSRRARQASPVGNTSTIIDDEQSSEPKKDCYSSMFGGKCGGIGCTCNLTRNPAPEAPVTDGTVPGVPATENRCKHTIHLMGICGTCGEDVDDVLPGVIPRAPSISPPPSLSPLSKKRDRFVDDSDSDSDSFDGSFRPSKKVKSVATPSEGSQSPVAAAPPADHNDSDVPNDEVQSPIRESKS</sequence>
<dbReference type="OrthoDB" id="3554662at2759"/>
<feature type="region of interest" description="Disordered" evidence="2">
    <location>
        <begin position="905"/>
        <end position="990"/>
    </location>
</feature>
<organism evidence="3 4">
    <name type="scientific">Monilinia vaccinii-corymbosi</name>
    <dbReference type="NCBI Taxonomy" id="61207"/>
    <lineage>
        <taxon>Eukaryota</taxon>
        <taxon>Fungi</taxon>
        <taxon>Dikarya</taxon>
        <taxon>Ascomycota</taxon>
        <taxon>Pezizomycotina</taxon>
        <taxon>Leotiomycetes</taxon>
        <taxon>Helotiales</taxon>
        <taxon>Sclerotiniaceae</taxon>
        <taxon>Monilinia</taxon>
    </lineage>
</organism>
<evidence type="ECO:0000313" key="3">
    <source>
        <dbReference type="EMBL" id="QSZ35282.1"/>
    </source>
</evidence>
<dbReference type="EMBL" id="CP063409">
    <property type="protein sequence ID" value="QSZ35282.1"/>
    <property type="molecule type" value="Genomic_DNA"/>
</dbReference>
<feature type="compositionally biased region" description="Basic and acidic residues" evidence="2">
    <location>
        <begin position="781"/>
        <end position="790"/>
    </location>
</feature>
<reference evidence="3" key="1">
    <citation type="submission" date="2020-10" db="EMBL/GenBank/DDBJ databases">
        <title>Genome Sequence of Monilinia vaccinii-corymbosi Sheds Light on Mummy Berry Disease Infection of Blueberry and Mating Type.</title>
        <authorList>
            <person name="Yow A.G."/>
            <person name="Zhang Y."/>
            <person name="Bansal K."/>
            <person name="Eacker S.M."/>
            <person name="Sullivan S."/>
            <person name="Liachko I."/>
            <person name="Cubeta M.A."/>
            <person name="Rollins J.A."/>
            <person name="Ashrafi H."/>
        </authorList>
    </citation>
    <scope>NUCLEOTIDE SEQUENCE</scope>
    <source>
        <strain evidence="3">RL-1</strain>
    </source>
</reference>
<feature type="compositionally biased region" description="Basic and acidic residues" evidence="2">
    <location>
        <begin position="119"/>
        <end position="130"/>
    </location>
</feature>
<feature type="region of interest" description="Disordered" evidence="2">
    <location>
        <begin position="628"/>
        <end position="660"/>
    </location>
</feature>
<feature type="compositionally biased region" description="Polar residues" evidence="2">
    <location>
        <begin position="1"/>
        <end position="15"/>
    </location>
</feature>
<feature type="compositionally biased region" description="Low complexity" evidence="2">
    <location>
        <begin position="177"/>
        <end position="189"/>
    </location>
</feature>
<dbReference type="Proteomes" id="UP000672032">
    <property type="component" value="Chromosome 5"/>
</dbReference>
<feature type="compositionally biased region" description="Low complexity" evidence="2">
    <location>
        <begin position="97"/>
        <end position="107"/>
    </location>
</feature>
<gene>
    <name evidence="3" type="ORF">DSL72_008151</name>
</gene>
<evidence type="ECO:0000256" key="1">
    <source>
        <dbReference type="SAM" id="Coils"/>
    </source>
</evidence>
<feature type="compositionally biased region" description="Polar residues" evidence="2">
    <location>
        <begin position="953"/>
        <end position="962"/>
    </location>
</feature>
<keyword evidence="4" id="KW-1185">Reference proteome</keyword>
<feature type="region of interest" description="Disordered" evidence="2">
    <location>
        <begin position="781"/>
        <end position="835"/>
    </location>
</feature>
<accession>A0A8A3PJ14</accession>